<evidence type="ECO:0000313" key="1">
    <source>
        <dbReference type="EMBL" id="CAF5220563.1"/>
    </source>
</evidence>
<name>A0A8S3JV07_9BILA</name>
<feature type="non-terminal residue" evidence="1">
    <location>
        <position position="8"/>
    </location>
</feature>
<proteinExistence type="predicted"/>
<evidence type="ECO:0000313" key="2">
    <source>
        <dbReference type="Proteomes" id="UP000681720"/>
    </source>
</evidence>
<dbReference type="EMBL" id="CAJOBJ010365130">
    <property type="protein sequence ID" value="CAF5220563.1"/>
    <property type="molecule type" value="Genomic_DNA"/>
</dbReference>
<sequence>MSHQPPIK</sequence>
<gene>
    <name evidence="1" type="ORF">GIL414_LOCUS84080</name>
</gene>
<organism evidence="1 2">
    <name type="scientific">Rotaria magnacalcarata</name>
    <dbReference type="NCBI Taxonomy" id="392030"/>
    <lineage>
        <taxon>Eukaryota</taxon>
        <taxon>Metazoa</taxon>
        <taxon>Spiralia</taxon>
        <taxon>Gnathifera</taxon>
        <taxon>Rotifera</taxon>
        <taxon>Eurotatoria</taxon>
        <taxon>Bdelloidea</taxon>
        <taxon>Philodinida</taxon>
        <taxon>Philodinidae</taxon>
        <taxon>Rotaria</taxon>
    </lineage>
</organism>
<accession>A0A8S3JV07</accession>
<reference evidence="1" key="1">
    <citation type="submission" date="2021-02" db="EMBL/GenBank/DDBJ databases">
        <authorList>
            <person name="Nowell W R."/>
        </authorList>
    </citation>
    <scope>NUCLEOTIDE SEQUENCE</scope>
</reference>
<protein>
    <submittedName>
        <fullName evidence="1">Uncharacterized protein</fullName>
    </submittedName>
</protein>
<comment type="caution">
    <text evidence="1">The sequence shown here is derived from an EMBL/GenBank/DDBJ whole genome shotgun (WGS) entry which is preliminary data.</text>
</comment>
<dbReference type="Proteomes" id="UP000681720">
    <property type="component" value="Unassembled WGS sequence"/>
</dbReference>